<evidence type="ECO:0000259" key="1">
    <source>
        <dbReference type="Pfam" id="PF00144"/>
    </source>
</evidence>
<organism evidence="2 3">
    <name type="scientific">Comamonas faecalis</name>
    <dbReference type="NCBI Taxonomy" id="1387849"/>
    <lineage>
        <taxon>Bacteria</taxon>
        <taxon>Pseudomonadati</taxon>
        <taxon>Pseudomonadota</taxon>
        <taxon>Betaproteobacteria</taxon>
        <taxon>Burkholderiales</taxon>
        <taxon>Comamonadaceae</taxon>
        <taxon>Comamonas</taxon>
    </lineage>
</organism>
<reference evidence="3" key="1">
    <citation type="journal article" date="2019" name="Int. J. Syst. Evol. Microbiol.">
        <title>The Global Catalogue of Microorganisms (GCM) 10K type strain sequencing project: providing services to taxonomists for standard genome sequencing and annotation.</title>
        <authorList>
            <consortium name="The Broad Institute Genomics Platform"/>
            <consortium name="The Broad Institute Genome Sequencing Center for Infectious Disease"/>
            <person name="Wu L."/>
            <person name="Ma J."/>
        </authorList>
    </citation>
    <scope>NUCLEOTIDE SEQUENCE [LARGE SCALE GENOMIC DNA]</scope>
    <source>
        <strain evidence="3">JCM 17561</strain>
    </source>
</reference>
<sequence length="355" mass="39600">MARRWVYPVIGHLSAWSTRCDAQAPRWLRTLAQDMAVRHDAPANQLAFVTADGKASACVNGWQDQPFVSPRVAQDTPMRLASLSKIVSFMGMAAPQAAQPDGWLDTPLVQVLGLSGPYADARVADIRVRQLLNHSAGFDRLKSVDPMTKMDHRPWCPYDVAQLSKTRLDYAPGARFAYHNLDFCLAAVAYEKHYGRSLWTALEQGLHLESYGLDWLERRDTSVQYNFMHENFYGPDFVQHLDWHAVRAPMGLTGSAAGLARFIQDHRPLLTLAQGQRDDAVPCDARRKGSCYDGFLNRVEVDGQPLWLQGGYLYGMAALFALDEAGNFIVWLGAGEGRPLSAAQERIQRALLAAR</sequence>
<dbReference type="EMBL" id="BAABBP010000009">
    <property type="protein sequence ID" value="GAA3992087.1"/>
    <property type="molecule type" value="Genomic_DNA"/>
</dbReference>
<dbReference type="Gene3D" id="3.40.710.10">
    <property type="entry name" value="DD-peptidase/beta-lactamase superfamily"/>
    <property type="match status" value="1"/>
</dbReference>
<dbReference type="PANTHER" id="PTHR43283">
    <property type="entry name" value="BETA-LACTAMASE-RELATED"/>
    <property type="match status" value="1"/>
</dbReference>
<accession>A0ABP7R3M7</accession>
<dbReference type="Proteomes" id="UP001501627">
    <property type="component" value="Unassembled WGS sequence"/>
</dbReference>
<dbReference type="SUPFAM" id="SSF56601">
    <property type="entry name" value="beta-lactamase/transpeptidase-like"/>
    <property type="match status" value="1"/>
</dbReference>
<evidence type="ECO:0000313" key="2">
    <source>
        <dbReference type="EMBL" id="GAA3992087.1"/>
    </source>
</evidence>
<protein>
    <recommendedName>
        <fullName evidence="1">Beta-lactamase-related domain-containing protein</fullName>
    </recommendedName>
</protein>
<comment type="caution">
    <text evidence="2">The sequence shown here is derived from an EMBL/GenBank/DDBJ whole genome shotgun (WGS) entry which is preliminary data.</text>
</comment>
<dbReference type="InterPro" id="IPR001466">
    <property type="entry name" value="Beta-lactam-related"/>
</dbReference>
<name>A0ABP7R3M7_9BURK</name>
<dbReference type="RefSeq" id="WP_344869002.1">
    <property type="nucleotide sequence ID" value="NZ_BAABBP010000009.1"/>
</dbReference>
<keyword evidence="3" id="KW-1185">Reference proteome</keyword>
<dbReference type="Pfam" id="PF00144">
    <property type="entry name" value="Beta-lactamase"/>
    <property type="match status" value="1"/>
</dbReference>
<gene>
    <name evidence="2" type="ORF">GCM10022279_14130</name>
</gene>
<dbReference type="InterPro" id="IPR012338">
    <property type="entry name" value="Beta-lactam/transpept-like"/>
</dbReference>
<proteinExistence type="predicted"/>
<evidence type="ECO:0000313" key="3">
    <source>
        <dbReference type="Proteomes" id="UP001501627"/>
    </source>
</evidence>
<feature type="domain" description="Beta-lactamase-related" evidence="1">
    <location>
        <begin position="71"/>
        <end position="346"/>
    </location>
</feature>
<dbReference type="InterPro" id="IPR050789">
    <property type="entry name" value="Diverse_Enzym_Activities"/>
</dbReference>